<protein>
    <submittedName>
        <fullName evidence="2">Dipeptidyl aminopeptidase/acylaminoacyl peptidase</fullName>
    </submittedName>
</protein>
<proteinExistence type="predicted"/>
<evidence type="ECO:0000313" key="3">
    <source>
        <dbReference type="Proteomes" id="UP000199137"/>
    </source>
</evidence>
<organism evidence="2 3">
    <name type="scientific">Amycolatopsis rubida</name>
    <dbReference type="NCBI Taxonomy" id="112413"/>
    <lineage>
        <taxon>Bacteria</taxon>
        <taxon>Bacillati</taxon>
        <taxon>Actinomycetota</taxon>
        <taxon>Actinomycetes</taxon>
        <taxon>Pseudonocardiales</taxon>
        <taxon>Pseudonocardiaceae</taxon>
        <taxon>Amycolatopsis</taxon>
    </lineage>
</organism>
<dbReference type="SUPFAM" id="SSF82171">
    <property type="entry name" value="DPP6 N-terminal domain-like"/>
    <property type="match status" value="1"/>
</dbReference>
<evidence type="ECO:0000259" key="1">
    <source>
        <dbReference type="Pfam" id="PF00326"/>
    </source>
</evidence>
<dbReference type="Proteomes" id="UP000199137">
    <property type="component" value="Unassembled WGS sequence"/>
</dbReference>
<accession>A0A1I5TU01</accession>
<dbReference type="AlphaFoldDB" id="A0A1I5TU01"/>
<keyword evidence="2" id="KW-0031">Aminopeptidase</keyword>
<evidence type="ECO:0000313" key="2">
    <source>
        <dbReference type="EMBL" id="SFP86552.1"/>
    </source>
</evidence>
<dbReference type="PANTHER" id="PTHR43056">
    <property type="entry name" value="PEPTIDASE S9 PROLYL OLIGOPEPTIDASE"/>
    <property type="match status" value="1"/>
</dbReference>
<dbReference type="PANTHER" id="PTHR43056:SF5">
    <property type="entry name" value="PEPTIDASE S9 PROLYL OLIGOPEPTIDASE CATALYTIC DOMAIN-CONTAINING PROTEIN"/>
    <property type="match status" value="1"/>
</dbReference>
<dbReference type="GO" id="GO:0006508">
    <property type="term" value="P:proteolysis"/>
    <property type="evidence" value="ECO:0007669"/>
    <property type="project" value="InterPro"/>
</dbReference>
<dbReference type="GO" id="GO:0004177">
    <property type="term" value="F:aminopeptidase activity"/>
    <property type="evidence" value="ECO:0007669"/>
    <property type="project" value="UniProtKB-KW"/>
</dbReference>
<dbReference type="STRING" id="112413.SAMN05421854_107240"/>
<sequence length="680" mass="72481">MIGIRRPGLRDLRARFLRGACGSGHAADPRYAFRVPRISPHGTWTSPVTAADAAAAGGGAQWLAAVDGALWWAEARPAEGGRVALVRALPDGGVEDVLPAPWNVRNRVHEYGGRPWLAVGGVVVFTHWADQRVYALKTGTGGEVTPLTPEPATPQGVRYGDLRPGREGEVWAVRERSTGPRRTDISRELVAIPLDGSPERVLAEGHRFFTAPQLSPDGAHAAWIAWDHPAMPWDGTELFVAPVAADGSFGNARVLAGGPKVAVCQVAWESADQLLVLADPDGWWNLHRVGLDGSAVNLAPAERELGGPMWKLGTSWFAPLGGGKHAVLDSGKLAILDERDGSVTRVDTELTVWSSSGLAATPDGIAGIAGGPRHESAVVVLDPDTGKWRARTPQPASLPPAQYLPVPHERVFTGPDGAEIPAYVFPPANPDFAAPEGELPPYLVHVHGGPTGHSDESLDLDFAYFTSRGIGVVAVNYGGSTGYGRAFRERLREQWGVVDVRDCAAVAEALVAEGIADRARLGIRGGSAGGFTSAASITTTRTYAAATVKFPILDFAGWTGEGGETHDFESQYLVSMVGPDPEAADRYRERSPMTHVGALAGPVLFLQGLEDEICPPEQADRFVSEIDGSGIPHAYLRFEGEQHGFRKAETIVAALEAELSFYGQVFGFETPDVPRLELSR</sequence>
<dbReference type="SUPFAM" id="SSF53474">
    <property type="entry name" value="alpha/beta-Hydrolases"/>
    <property type="match status" value="1"/>
</dbReference>
<dbReference type="Gene3D" id="3.40.50.1820">
    <property type="entry name" value="alpha/beta hydrolase"/>
    <property type="match status" value="1"/>
</dbReference>
<dbReference type="InterPro" id="IPR001375">
    <property type="entry name" value="Peptidase_S9_cat"/>
</dbReference>
<name>A0A1I5TU01_9PSEU</name>
<dbReference type="InterPro" id="IPR011042">
    <property type="entry name" value="6-blade_b-propeller_TolB-like"/>
</dbReference>
<dbReference type="Pfam" id="PF00326">
    <property type="entry name" value="Peptidase_S9"/>
    <property type="match status" value="1"/>
</dbReference>
<dbReference type="GO" id="GO:0008236">
    <property type="term" value="F:serine-type peptidase activity"/>
    <property type="evidence" value="ECO:0007669"/>
    <property type="project" value="InterPro"/>
</dbReference>
<reference evidence="2 3" key="1">
    <citation type="submission" date="2016-10" db="EMBL/GenBank/DDBJ databases">
        <authorList>
            <person name="de Groot N.N."/>
        </authorList>
    </citation>
    <scope>NUCLEOTIDE SEQUENCE [LARGE SCALE GENOMIC DNA]</scope>
    <source>
        <strain evidence="2 3">DSM 44637</strain>
    </source>
</reference>
<gene>
    <name evidence="2" type="ORF">SAMN05421854_107240</name>
</gene>
<keyword evidence="2" id="KW-0378">Hydrolase</keyword>
<keyword evidence="2" id="KW-0645">Protease</keyword>
<dbReference type="InterPro" id="IPR050585">
    <property type="entry name" value="Xaa-Pro_dipeptidyl-ppase/CocE"/>
</dbReference>
<dbReference type="EMBL" id="FOWC01000007">
    <property type="protein sequence ID" value="SFP86552.1"/>
    <property type="molecule type" value="Genomic_DNA"/>
</dbReference>
<feature type="domain" description="Peptidase S9 prolyl oligopeptidase catalytic" evidence="1">
    <location>
        <begin position="458"/>
        <end position="667"/>
    </location>
</feature>
<dbReference type="Gene3D" id="2.120.10.30">
    <property type="entry name" value="TolB, C-terminal domain"/>
    <property type="match status" value="1"/>
</dbReference>
<dbReference type="InterPro" id="IPR029058">
    <property type="entry name" value="AB_hydrolase_fold"/>
</dbReference>